<comment type="caution">
    <text evidence="2">The sequence shown here is derived from an EMBL/GenBank/DDBJ whole genome shotgun (WGS) entry which is preliminary data.</text>
</comment>
<gene>
    <name evidence="2" type="ORF">ACN38_g4151</name>
</gene>
<keyword evidence="3" id="KW-1185">Reference proteome</keyword>
<dbReference type="Proteomes" id="UP000037696">
    <property type="component" value="Unassembled WGS sequence"/>
</dbReference>
<feature type="compositionally biased region" description="Basic and acidic residues" evidence="1">
    <location>
        <begin position="58"/>
        <end position="74"/>
    </location>
</feature>
<evidence type="ECO:0000313" key="3">
    <source>
        <dbReference type="Proteomes" id="UP000037696"/>
    </source>
</evidence>
<evidence type="ECO:0000313" key="2">
    <source>
        <dbReference type="EMBL" id="KOS44933.1"/>
    </source>
</evidence>
<name>A0A0M9WHE3_9EURO</name>
<feature type="region of interest" description="Disordered" evidence="1">
    <location>
        <begin position="1"/>
        <end position="74"/>
    </location>
</feature>
<accession>A0A0M9WHE3</accession>
<dbReference type="EMBL" id="LHQQ01000052">
    <property type="protein sequence ID" value="KOS44933.1"/>
    <property type="molecule type" value="Genomic_DNA"/>
</dbReference>
<sequence length="74" mass="8056">MSVANHTILLKPATQCSRKPSPSQTSFGHVGGHTSSPLSVDSSQINHRQANAKKKKEKEKITGEDQGQRDKHHG</sequence>
<reference evidence="2 3" key="1">
    <citation type="submission" date="2015-08" db="EMBL/GenBank/DDBJ databases">
        <title>Genome sequencing of Penicillium nordicum.</title>
        <authorList>
            <person name="Nguyen H.D."/>
            <person name="Seifert K.A."/>
        </authorList>
    </citation>
    <scope>NUCLEOTIDE SEQUENCE [LARGE SCALE GENOMIC DNA]</scope>
    <source>
        <strain evidence="2 3">DAOMC 185683</strain>
    </source>
</reference>
<evidence type="ECO:0000256" key="1">
    <source>
        <dbReference type="SAM" id="MobiDB-lite"/>
    </source>
</evidence>
<protein>
    <submittedName>
        <fullName evidence="2">Uncharacterized protein</fullName>
    </submittedName>
</protein>
<dbReference type="AlphaFoldDB" id="A0A0M9WHE3"/>
<organism evidence="2 3">
    <name type="scientific">Penicillium nordicum</name>
    <dbReference type="NCBI Taxonomy" id="229535"/>
    <lineage>
        <taxon>Eukaryota</taxon>
        <taxon>Fungi</taxon>
        <taxon>Dikarya</taxon>
        <taxon>Ascomycota</taxon>
        <taxon>Pezizomycotina</taxon>
        <taxon>Eurotiomycetes</taxon>
        <taxon>Eurotiomycetidae</taxon>
        <taxon>Eurotiales</taxon>
        <taxon>Aspergillaceae</taxon>
        <taxon>Penicillium</taxon>
    </lineage>
</organism>
<proteinExistence type="predicted"/>
<feature type="compositionally biased region" description="Polar residues" evidence="1">
    <location>
        <begin position="14"/>
        <end position="49"/>
    </location>
</feature>